<name>A0ABT8KML4_9BACT</name>
<sequence length="202" mass="23755">MIKIEDFWKIDDDIKRRYGKKWYNFVDYCGLNPVRPLENYNYSCTPKNSMTFAATGIDGVHFGIINKQKSEISSGPIVITVPIATKNNIVVAEDLDEFFSLGYYVGWLALEQLVYNFEDTISYYSKPDLELDAKEKAFLELISNELNINHIPLSRNRLKELDEKYFKLLEIKEDQEFDLNLLKPEHKKMVLDFFEEESKKKK</sequence>
<protein>
    <recommendedName>
        <fullName evidence="3">Type I restriction modification DNA specificity domain-containing protein</fullName>
    </recommendedName>
</protein>
<dbReference type="RefSeq" id="WP_346751985.1">
    <property type="nucleotide sequence ID" value="NZ_JAUJEA010000003.1"/>
</dbReference>
<reference evidence="1" key="1">
    <citation type="submission" date="2023-06" db="EMBL/GenBank/DDBJ databases">
        <title>Genomic of Parafulvivirga corallium.</title>
        <authorList>
            <person name="Wang G."/>
        </authorList>
    </citation>
    <scope>NUCLEOTIDE SEQUENCE</scope>
    <source>
        <strain evidence="1">BMA10</strain>
    </source>
</reference>
<comment type="caution">
    <text evidence="1">The sequence shown here is derived from an EMBL/GenBank/DDBJ whole genome shotgun (WGS) entry which is preliminary data.</text>
</comment>
<accession>A0ABT8KML4</accession>
<keyword evidence="2" id="KW-1185">Reference proteome</keyword>
<evidence type="ECO:0008006" key="3">
    <source>
        <dbReference type="Google" id="ProtNLM"/>
    </source>
</evidence>
<dbReference type="EMBL" id="JAUJEA010000003">
    <property type="protein sequence ID" value="MDN5201961.1"/>
    <property type="molecule type" value="Genomic_DNA"/>
</dbReference>
<gene>
    <name evidence="1" type="ORF">QQ008_11320</name>
</gene>
<evidence type="ECO:0000313" key="2">
    <source>
        <dbReference type="Proteomes" id="UP001172082"/>
    </source>
</evidence>
<proteinExistence type="predicted"/>
<evidence type="ECO:0000313" key="1">
    <source>
        <dbReference type="EMBL" id="MDN5201961.1"/>
    </source>
</evidence>
<dbReference type="Proteomes" id="UP001172082">
    <property type="component" value="Unassembled WGS sequence"/>
</dbReference>
<organism evidence="1 2">
    <name type="scientific">Splendidivirga corallicola</name>
    <dbReference type="NCBI Taxonomy" id="3051826"/>
    <lineage>
        <taxon>Bacteria</taxon>
        <taxon>Pseudomonadati</taxon>
        <taxon>Bacteroidota</taxon>
        <taxon>Cytophagia</taxon>
        <taxon>Cytophagales</taxon>
        <taxon>Splendidivirgaceae</taxon>
        <taxon>Splendidivirga</taxon>
    </lineage>
</organism>